<evidence type="ECO:0000256" key="13">
    <source>
        <dbReference type="ARBA" id="ARBA00022833"/>
    </source>
</evidence>
<dbReference type="GO" id="GO:0004180">
    <property type="term" value="F:carboxypeptidase activity"/>
    <property type="evidence" value="ECO:0007669"/>
    <property type="project" value="UniProtKB-KW"/>
</dbReference>
<dbReference type="SUPFAM" id="SSF53187">
    <property type="entry name" value="Zn-dependent exopeptidases"/>
    <property type="match status" value="1"/>
</dbReference>
<protein>
    <recommendedName>
        <fullName evidence="5">Carboxypeptidase Q</fullName>
    </recommendedName>
    <alternativeName>
        <fullName evidence="20">Plasma glutamate carboxypeptidase</fullName>
    </alternativeName>
</protein>
<sequence>MKKIMSFAALPLLALSPAFATVPPTPPDPAAALRDAALHGDDLAWDITEGLTTEVGQRLAGTEAEARARDWAVRRLTELGFSNVHIEPFDMPVWVRGAEHAEIIAPFPQSLVVTALGNSGATPAEGIEARVVGFNSVEELEAAPDEIVRGRIVFINHAMAPTQDGSGYGVFGAPRRQGPTVASRKGAVAIVVRSVGTDHHRNPHTGVQTFGDGARPIPAGALSVPDAEQLQRILDRGREVRMRLTLTPRFTGTHPSGNVVADLPGSDPSAGMIIVGGHLDSWDLGTGAIDDASGVAIVTAAAHRIMQAGQPRRTIRIVWFGAEEQGGLGGRALFEAHHGRDHVVAVGESDFGADHVWRVQHNLAPQNEALGARIRALLMPLGIVPGAGRASAGEDLGPWARAGVAAIDLDQDGTRYFDYHHSPDDTLDKIDPAQLRQNVAAWTAWLAVLANAPEEIGGVPPVGGGE</sequence>
<keyword evidence="15" id="KW-0482">Metalloprotease</keyword>
<comment type="caution">
    <text evidence="23">The sequence shown here is derived from an EMBL/GenBank/DDBJ whole genome shotgun (WGS) entry which is preliminary data.</text>
</comment>
<dbReference type="GO" id="GO:0046872">
    <property type="term" value="F:metal ion binding"/>
    <property type="evidence" value="ECO:0007669"/>
    <property type="project" value="UniProtKB-KW"/>
</dbReference>
<evidence type="ECO:0000313" key="23">
    <source>
        <dbReference type="EMBL" id="TXC64641.1"/>
    </source>
</evidence>
<comment type="subcellular location">
    <subcellularLocation>
        <location evidence="1">Endoplasmic reticulum</location>
    </subcellularLocation>
    <subcellularLocation>
        <location evidence="3">Golgi apparatus</location>
    </subcellularLocation>
    <subcellularLocation>
        <location evidence="2">Lysosome</location>
    </subcellularLocation>
    <subcellularLocation>
        <location evidence="4">Secreted</location>
    </subcellularLocation>
</comment>
<evidence type="ECO:0000256" key="20">
    <source>
        <dbReference type="ARBA" id="ARBA00033328"/>
    </source>
</evidence>
<evidence type="ECO:0000256" key="4">
    <source>
        <dbReference type="ARBA" id="ARBA00004613"/>
    </source>
</evidence>
<evidence type="ECO:0000256" key="5">
    <source>
        <dbReference type="ARBA" id="ARBA00014116"/>
    </source>
</evidence>
<dbReference type="Proteomes" id="UP000321249">
    <property type="component" value="Unassembled WGS sequence"/>
</dbReference>
<evidence type="ECO:0000256" key="18">
    <source>
        <dbReference type="ARBA" id="ARBA00023228"/>
    </source>
</evidence>
<proteinExistence type="predicted"/>
<dbReference type="GO" id="GO:0005764">
    <property type="term" value="C:lysosome"/>
    <property type="evidence" value="ECO:0007669"/>
    <property type="project" value="UniProtKB-SubCell"/>
</dbReference>
<evidence type="ECO:0000256" key="1">
    <source>
        <dbReference type="ARBA" id="ARBA00004240"/>
    </source>
</evidence>
<dbReference type="RefSeq" id="WP_147044064.1">
    <property type="nucleotide sequence ID" value="NZ_BAABIR010000001.1"/>
</dbReference>
<keyword evidence="6" id="KW-0964">Secreted</keyword>
<evidence type="ECO:0000259" key="22">
    <source>
        <dbReference type="Pfam" id="PF04389"/>
    </source>
</evidence>
<keyword evidence="17" id="KW-0325">Glycoprotein</keyword>
<keyword evidence="18" id="KW-0458">Lysosome</keyword>
<keyword evidence="12" id="KW-0256">Endoplasmic reticulum</keyword>
<evidence type="ECO:0000256" key="21">
    <source>
        <dbReference type="SAM" id="SignalP"/>
    </source>
</evidence>
<dbReference type="InterPro" id="IPR007484">
    <property type="entry name" value="Peptidase_M28"/>
</dbReference>
<evidence type="ECO:0000256" key="9">
    <source>
        <dbReference type="ARBA" id="ARBA00022723"/>
    </source>
</evidence>
<dbReference type="Pfam" id="PF04389">
    <property type="entry name" value="Peptidase_M28"/>
    <property type="match status" value="1"/>
</dbReference>
<dbReference type="AlphaFoldDB" id="A0A5C6TXM2"/>
<evidence type="ECO:0000313" key="24">
    <source>
        <dbReference type="Proteomes" id="UP000321249"/>
    </source>
</evidence>
<feature type="chain" id="PRO_5023017238" description="Carboxypeptidase Q" evidence="21">
    <location>
        <begin position="21"/>
        <end position="466"/>
    </location>
</feature>
<accession>A0A5C6TXM2</accession>
<evidence type="ECO:0000256" key="7">
    <source>
        <dbReference type="ARBA" id="ARBA00022645"/>
    </source>
</evidence>
<evidence type="ECO:0000256" key="19">
    <source>
        <dbReference type="ARBA" id="ARBA00025833"/>
    </source>
</evidence>
<evidence type="ECO:0000256" key="10">
    <source>
        <dbReference type="ARBA" id="ARBA00022729"/>
    </source>
</evidence>
<dbReference type="EMBL" id="VOQQ01000001">
    <property type="protein sequence ID" value="TXC64641.1"/>
    <property type="molecule type" value="Genomic_DNA"/>
</dbReference>
<dbReference type="GO" id="GO:0005576">
    <property type="term" value="C:extracellular region"/>
    <property type="evidence" value="ECO:0007669"/>
    <property type="project" value="UniProtKB-SubCell"/>
</dbReference>
<dbReference type="InterPro" id="IPR039866">
    <property type="entry name" value="CPQ"/>
</dbReference>
<dbReference type="Gene3D" id="3.40.630.10">
    <property type="entry name" value="Zn peptidases"/>
    <property type="match status" value="1"/>
</dbReference>
<evidence type="ECO:0000256" key="17">
    <source>
        <dbReference type="ARBA" id="ARBA00023180"/>
    </source>
</evidence>
<dbReference type="PANTHER" id="PTHR12053">
    <property type="entry name" value="PROTEASE FAMILY M28 PLASMA GLUTAMATE CARBOXYPEPTIDASE-RELATED"/>
    <property type="match status" value="1"/>
</dbReference>
<feature type="signal peptide" evidence="21">
    <location>
        <begin position="1"/>
        <end position="20"/>
    </location>
</feature>
<gene>
    <name evidence="23" type="ORF">FRZ32_13865</name>
</gene>
<dbReference type="GO" id="GO:0006508">
    <property type="term" value="P:proteolysis"/>
    <property type="evidence" value="ECO:0007669"/>
    <property type="project" value="UniProtKB-KW"/>
</dbReference>
<evidence type="ECO:0000256" key="12">
    <source>
        <dbReference type="ARBA" id="ARBA00022824"/>
    </source>
</evidence>
<keyword evidence="7" id="KW-0121">Carboxypeptidase</keyword>
<dbReference type="GO" id="GO:0070573">
    <property type="term" value="F:metallodipeptidase activity"/>
    <property type="evidence" value="ECO:0007669"/>
    <property type="project" value="InterPro"/>
</dbReference>
<evidence type="ECO:0000256" key="3">
    <source>
        <dbReference type="ARBA" id="ARBA00004555"/>
    </source>
</evidence>
<evidence type="ECO:0000256" key="8">
    <source>
        <dbReference type="ARBA" id="ARBA00022670"/>
    </source>
</evidence>
<evidence type="ECO:0000256" key="11">
    <source>
        <dbReference type="ARBA" id="ARBA00022801"/>
    </source>
</evidence>
<dbReference type="Gene3D" id="3.50.30.30">
    <property type="match status" value="1"/>
</dbReference>
<evidence type="ECO:0000256" key="16">
    <source>
        <dbReference type="ARBA" id="ARBA00023145"/>
    </source>
</evidence>
<organism evidence="23 24">
    <name type="scientific">Allosphingosinicella ginsenosidimutans</name>
    <dbReference type="NCBI Taxonomy" id="1176539"/>
    <lineage>
        <taxon>Bacteria</taxon>
        <taxon>Pseudomonadati</taxon>
        <taxon>Pseudomonadota</taxon>
        <taxon>Alphaproteobacteria</taxon>
        <taxon>Sphingomonadales</taxon>
        <taxon>Sphingomonadaceae</taxon>
        <taxon>Allosphingosinicella</taxon>
    </lineage>
</organism>
<keyword evidence="14" id="KW-0333">Golgi apparatus</keyword>
<evidence type="ECO:0000256" key="15">
    <source>
        <dbReference type="ARBA" id="ARBA00023049"/>
    </source>
</evidence>
<keyword evidence="10 21" id="KW-0732">Signal</keyword>
<keyword evidence="16" id="KW-0865">Zymogen</keyword>
<name>A0A5C6TXM2_9SPHN</name>
<evidence type="ECO:0000256" key="6">
    <source>
        <dbReference type="ARBA" id="ARBA00022525"/>
    </source>
</evidence>
<keyword evidence="24" id="KW-1185">Reference proteome</keyword>
<evidence type="ECO:0000256" key="14">
    <source>
        <dbReference type="ARBA" id="ARBA00023034"/>
    </source>
</evidence>
<keyword evidence="9" id="KW-0479">Metal-binding</keyword>
<keyword evidence="13" id="KW-0862">Zinc</keyword>
<comment type="subunit">
    <text evidence="19">Homodimer. The monomeric form is inactive while the homodimer is active.</text>
</comment>
<dbReference type="PANTHER" id="PTHR12053:SF3">
    <property type="entry name" value="CARBOXYPEPTIDASE Q"/>
    <property type="match status" value="1"/>
</dbReference>
<reference evidence="23 24" key="1">
    <citation type="journal article" date="2015" name="J. Microbiol.">
        <title>Sphingosinicella ginsenosidimutans sp. nov., with ginsenoside converting activity.</title>
        <authorList>
            <person name="Kim J.K."/>
            <person name="Kang M.S."/>
            <person name="Park S.C."/>
            <person name="Kim K.M."/>
            <person name="Choi K."/>
            <person name="Yoon M.H."/>
            <person name="Im W.T."/>
        </authorList>
    </citation>
    <scope>NUCLEOTIDE SEQUENCE [LARGE SCALE GENOMIC DNA]</scope>
    <source>
        <strain evidence="23 24">BS-11</strain>
    </source>
</reference>
<evidence type="ECO:0000256" key="2">
    <source>
        <dbReference type="ARBA" id="ARBA00004371"/>
    </source>
</evidence>
<keyword evidence="8" id="KW-0645">Protease</keyword>
<dbReference type="OrthoDB" id="9769665at2"/>
<feature type="domain" description="Peptidase M28" evidence="22">
    <location>
        <begin position="258"/>
        <end position="443"/>
    </location>
</feature>
<keyword evidence="11 23" id="KW-0378">Hydrolase</keyword>